<comment type="caution">
    <text evidence="2">The sequence shown here is derived from an EMBL/GenBank/DDBJ whole genome shotgun (WGS) entry which is preliminary data.</text>
</comment>
<accession>A0ABR2XJ92</accession>
<name>A0ABR2XJ92_9PEZI</name>
<evidence type="ECO:0000313" key="2">
    <source>
        <dbReference type="EMBL" id="KAK9773849.1"/>
    </source>
</evidence>
<evidence type="ECO:0000313" key="3">
    <source>
        <dbReference type="Proteomes" id="UP001465668"/>
    </source>
</evidence>
<sequence>MSLAASGDRRGRLPTDPSCWVLRPAECRPQAPRPPPLAGHDSLDGAIITTIYIAEAYYWGCKTTRFDMPASQTPDPRPQMSLPLLWNYTKRLLLLHGNRDDDSSLRFAPTATMNPWTPHTRVPITRQLNGHAAGMAAQVRNNAGLCERWSYADHDGLAYRRGPLSPIISSAAALGRSLTGGIKDAIDLTIARLQSASEEGGGGGGKPRFGAGNPSGPD</sequence>
<evidence type="ECO:0000256" key="1">
    <source>
        <dbReference type="SAM" id="MobiDB-lite"/>
    </source>
</evidence>
<organism evidence="2 3">
    <name type="scientific">Seiridium cardinale</name>
    <dbReference type="NCBI Taxonomy" id="138064"/>
    <lineage>
        <taxon>Eukaryota</taxon>
        <taxon>Fungi</taxon>
        <taxon>Dikarya</taxon>
        <taxon>Ascomycota</taxon>
        <taxon>Pezizomycotina</taxon>
        <taxon>Sordariomycetes</taxon>
        <taxon>Xylariomycetidae</taxon>
        <taxon>Amphisphaeriales</taxon>
        <taxon>Sporocadaceae</taxon>
        <taxon>Seiridium</taxon>
    </lineage>
</organism>
<protein>
    <submittedName>
        <fullName evidence="2">Uncharacterized protein</fullName>
    </submittedName>
</protein>
<dbReference type="Proteomes" id="UP001465668">
    <property type="component" value="Unassembled WGS sequence"/>
</dbReference>
<dbReference type="EMBL" id="JARVKM010000047">
    <property type="protein sequence ID" value="KAK9773849.1"/>
    <property type="molecule type" value="Genomic_DNA"/>
</dbReference>
<keyword evidence="3" id="KW-1185">Reference proteome</keyword>
<proteinExistence type="predicted"/>
<feature type="region of interest" description="Disordered" evidence="1">
    <location>
        <begin position="196"/>
        <end position="218"/>
    </location>
</feature>
<reference evidence="2 3" key="1">
    <citation type="submission" date="2024-02" db="EMBL/GenBank/DDBJ databases">
        <title>First draft genome assembly of two strains of Seiridium cardinale.</title>
        <authorList>
            <person name="Emiliani G."/>
            <person name="Scali E."/>
        </authorList>
    </citation>
    <scope>NUCLEOTIDE SEQUENCE [LARGE SCALE GENOMIC DNA]</scope>
    <source>
        <strain evidence="2 3">BM-138-000479</strain>
    </source>
</reference>
<gene>
    <name evidence="2" type="ORF">SCAR479_09490</name>
</gene>